<dbReference type="EC" id="3.5.1.100" evidence="2"/>
<dbReference type="PANTHER" id="PTHR23088">
    <property type="entry name" value="NITRILASE-RELATED"/>
    <property type="match status" value="1"/>
</dbReference>
<protein>
    <submittedName>
        <fullName evidence="2">(R)-stereoselective amidase</fullName>
        <ecNumber evidence="2">3.5.1.100</ecNumber>
    </submittedName>
</protein>
<name>A0A2R8BB75_9RHOB</name>
<dbReference type="AlphaFoldDB" id="A0A2R8BB75"/>
<dbReference type="PANTHER" id="PTHR23088:SF50">
    <property type="entry name" value="HYDROLASE YHCX"/>
    <property type="match status" value="1"/>
</dbReference>
<dbReference type="EMBL" id="OMOR01000001">
    <property type="protein sequence ID" value="SPH20318.1"/>
    <property type="molecule type" value="Genomic_DNA"/>
</dbReference>
<dbReference type="InterPro" id="IPR003010">
    <property type="entry name" value="C-N_Hydrolase"/>
</dbReference>
<dbReference type="GO" id="GO:0016787">
    <property type="term" value="F:hydrolase activity"/>
    <property type="evidence" value="ECO:0007669"/>
    <property type="project" value="UniProtKB-KW"/>
</dbReference>
<reference evidence="2 3" key="1">
    <citation type="submission" date="2018-03" db="EMBL/GenBank/DDBJ databases">
        <authorList>
            <person name="Keele B.F."/>
        </authorList>
    </citation>
    <scope>NUCLEOTIDE SEQUENCE [LARGE SCALE GENOMIC DNA]</scope>
    <source>
        <strain evidence="2 3">CECT 8599</strain>
    </source>
</reference>
<dbReference type="Pfam" id="PF00795">
    <property type="entry name" value="CN_hydrolase"/>
    <property type="match status" value="1"/>
</dbReference>
<keyword evidence="3" id="KW-1185">Reference proteome</keyword>
<dbReference type="InterPro" id="IPR036526">
    <property type="entry name" value="C-N_Hydrolase_sf"/>
</dbReference>
<dbReference type="SUPFAM" id="SSF56317">
    <property type="entry name" value="Carbon-nitrogen hydrolase"/>
    <property type="match status" value="1"/>
</dbReference>
<organism evidence="2 3">
    <name type="scientific">Ascidiaceihabitans donghaensis</name>
    <dbReference type="NCBI Taxonomy" id="1510460"/>
    <lineage>
        <taxon>Bacteria</taxon>
        <taxon>Pseudomonadati</taxon>
        <taxon>Pseudomonadota</taxon>
        <taxon>Alphaproteobacteria</taxon>
        <taxon>Rhodobacterales</taxon>
        <taxon>Paracoccaceae</taxon>
        <taxon>Ascidiaceihabitans</taxon>
    </lineage>
</organism>
<evidence type="ECO:0000259" key="1">
    <source>
        <dbReference type="PROSITE" id="PS50263"/>
    </source>
</evidence>
<dbReference type="Proteomes" id="UP000244880">
    <property type="component" value="Unassembled WGS sequence"/>
</dbReference>
<gene>
    <name evidence="2" type="primary">ramA</name>
    <name evidence="2" type="ORF">ASD8599_01053</name>
</gene>
<dbReference type="CDD" id="cd07574">
    <property type="entry name" value="nitrilase_Rim1_like"/>
    <property type="match status" value="1"/>
</dbReference>
<feature type="domain" description="CN hydrolase" evidence="1">
    <location>
        <begin position="18"/>
        <end position="279"/>
    </location>
</feature>
<dbReference type="PROSITE" id="PS50263">
    <property type="entry name" value="CN_HYDROLASE"/>
    <property type="match status" value="1"/>
</dbReference>
<keyword evidence="2" id="KW-0378">Hydrolase</keyword>
<accession>A0A2R8BB75</accession>
<evidence type="ECO:0000313" key="2">
    <source>
        <dbReference type="EMBL" id="SPH20318.1"/>
    </source>
</evidence>
<sequence>MDIGLNLGQAESKLENAMKIATAAYPLDVFDHWDQYVSKLTGWVKEAAGQGADLLVFPEYAAMELATLAGMNAAGDLEQSMHAVSERLPDADALHAKLATQFDVHILAGSAPSFHAPRPENGRPVNRTRLFTPQGGIGVQDKQIMTRFEAEVWDVVPGNALQIFDTALGKIGVLICYDSEFPLLGRALSQADIIVVPSVTEAASGYWRVRIGAMARALENQCITVMSSIVGGADWNDALGSTIGAGGVFCPPDRGFPETGVLAVGELNVAGWTYAEVDLAQIAEVRADGVVLNRRDWDAQIGRDAAVTNTSLQ</sequence>
<dbReference type="Gene3D" id="3.60.110.10">
    <property type="entry name" value="Carbon-nitrogen hydrolase"/>
    <property type="match status" value="1"/>
</dbReference>
<evidence type="ECO:0000313" key="3">
    <source>
        <dbReference type="Proteomes" id="UP000244880"/>
    </source>
</evidence>
<proteinExistence type="predicted"/>